<keyword evidence="2 5" id="KW-0812">Transmembrane</keyword>
<evidence type="ECO:0000256" key="3">
    <source>
        <dbReference type="ARBA" id="ARBA00022989"/>
    </source>
</evidence>
<dbReference type="GO" id="GO:0016020">
    <property type="term" value="C:membrane"/>
    <property type="evidence" value="ECO:0007669"/>
    <property type="project" value="UniProtKB-SubCell"/>
</dbReference>
<evidence type="ECO:0000313" key="8">
    <source>
        <dbReference type="EMBL" id="NOV49855.1"/>
    </source>
</evidence>
<reference evidence="8" key="1">
    <citation type="submission" date="2020-03" db="EMBL/GenBank/DDBJ databases">
        <title>Transcriptomic Profiling of the Digestive Tract of the Rat Flea, Xenopsylla cheopis, Following Blood Feeding and Infection with Yersinia pestis.</title>
        <authorList>
            <person name="Bland D.M."/>
            <person name="Martens C.A."/>
            <person name="Virtaneva K."/>
            <person name="Kanakabandi K."/>
            <person name="Long D."/>
            <person name="Rosenke R."/>
            <person name="Saturday G.A."/>
            <person name="Hoyt F.H."/>
            <person name="Bruno D.P."/>
            <person name="Ribeiro J.M.C."/>
            <person name="Hinnebusch J."/>
        </authorList>
    </citation>
    <scope>NUCLEOTIDE SEQUENCE</scope>
</reference>
<accession>A0A6M2DU34</accession>
<evidence type="ECO:0000256" key="5">
    <source>
        <dbReference type="PROSITE-ProRule" id="PRU00581"/>
    </source>
</evidence>
<organism evidence="8">
    <name type="scientific">Xenopsylla cheopis</name>
    <name type="common">Oriental rat flea</name>
    <name type="synonym">Pulex cheopis</name>
    <dbReference type="NCBI Taxonomy" id="163159"/>
    <lineage>
        <taxon>Eukaryota</taxon>
        <taxon>Metazoa</taxon>
        <taxon>Ecdysozoa</taxon>
        <taxon>Arthropoda</taxon>
        <taxon>Hexapoda</taxon>
        <taxon>Insecta</taxon>
        <taxon>Pterygota</taxon>
        <taxon>Neoptera</taxon>
        <taxon>Endopterygota</taxon>
        <taxon>Siphonaptera</taxon>
        <taxon>Pulicidae</taxon>
        <taxon>Xenopsyllinae</taxon>
        <taxon>Xenopsylla</taxon>
    </lineage>
</organism>
<evidence type="ECO:0000256" key="4">
    <source>
        <dbReference type="ARBA" id="ARBA00023136"/>
    </source>
</evidence>
<keyword evidence="4 5" id="KW-0472">Membrane</keyword>
<feature type="transmembrane region" description="Helical" evidence="6">
    <location>
        <begin position="137"/>
        <end position="162"/>
    </location>
</feature>
<feature type="transmembrane region" description="Helical" evidence="6">
    <location>
        <begin position="104"/>
        <end position="125"/>
    </location>
</feature>
<dbReference type="InterPro" id="IPR050578">
    <property type="entry name" value="MARVEL-CKLF_proteins"/>
</dbReference>
<dbReference type="AlphaFoldDB" id="A0A6M2DU34"/>
<evidence type="ECO:0000256" key="2">
    <source>
        <dbReference type="ARBA" id="ARBA00022692"/>
    </source>
</evidence>
<dbReference type="EMBL" id="GIIL01006129">
    <property type="protein sequence ID" value="NOV49855.1"/>
    <property type="molecule type" value="Transcribed_RNA"/>
</dbReference>
<name>A0A6M2DU34_XENCH</name>
<keyword evidence="3 6" id="KW-1133">Transmembrane helix</keyword>
<feature type="domain" description="MARVEL" evidence="7">
    <location>
        <begin position="38"/>
        <end position="167"/>
    </location>
</feature>
<feature type="transmembrane region" description="Helical" evidence="6">
    <location>
        <begin position="72"/>
        <end position="92"/>
    </location>
</feature>
<sequence>MMTETVVTVEHSTTRNVTHQTGTKPEGALSWLRFNIDYFKTTPGILKLLQLFFGIICMACASPALFSATHWFLFVAVSSFIITLVWVFVYLLGIREVLQLPINWLLTELVNTGIITVLYTIAFIVQLAKWSGLSGPYVASNITAGVFGIFNALAYAAGVYFLHLEWKSSGGASTN</sequence>
<dbReference type="PANTHER" id="PTHR22776:SF97">
    <property type="entry name" value="RE01453P"/>
    <property type="match status" value="1"/>
</dbReference>
<dbReference type="PANTHER" id="PTHR22776">
    <property type="entry name" value="MARVEL-CONTAINING POTENTIAL LIPID RAFT-ASSOCIATED PROTEIN"/>
    <property type="match status" value="1"/>
</dbReference>
<comment type="subcellular location">
    <subcellularLocation>
        <location evidence="1">Membrane</location>
        <topology evidence="1">Multi-pass membrane protein</topology>
    </subcellularLocation>
</comment>
<dbReference type="InterPro" id="IPR008253">
    <property type="entry name" value="Marvel"/>
</dbReference>
<dbReference type="Pfam" id="PF01284">
    <property type="entry name" value="MARVEL"/>
    <property type="match status" value="1"/>
</dbReference>
<proteinExistence type="predicted"/>
<feature type="transmembrane region" description="Helical" evidence="6">
    <location>
        <begin position="48"/>
        <end position="66"/>
    </location>
</feature>
<protein>
    <submittedName>
        <fullName evidence="8">Putative member of chemokine-like factor super family corethrella appendiculata</fullName>
    </submittedName>
</protein>
<dbReference type="PROSITE" id="PS51225">
    <property type="entry name" value="MARVEL"/>
    <property type="match status" value="1"/>
</dbReference>
<evidence type="ECO:0000259" key="7">
    <source>
        <dbReference type="PROSITE" id="PS51225"/>
    </source>
</evidence>
<evidence type="ECO:0000256" key="6">
    <source>
        <dbReference type="SAM" id="Phobius"/>
    </source>
</evidence>
<evidence type="ECO:0000256" key="1">
    <source>
        <dbReference type="ARBA" id="ARBA00004141"/>
    </source>
</evidence>